<proteinExistence type="inferred from homology"/>
<evidence type="ECO:0000313" key="10">
    <source>
        <dbReference type="EMBL" id="GMI09274.1"/>
    </source>
</evidence>
<dbReference type="PANTHER" id="PTHR43399">
    <property type="entry name" value="SUBTILISIN-RELATED"/>
    <property type="match status" value="1"/>
</dbReference>
<dbReference type="PRINTS" id="PR01217">
    <property type="entry name" value="PRICHEXTENSN"/>
</dbReference>
<comment type="caution">
    <text evidence="10">The sequence shown here is derived from an EMBL/GenBank/DDBJ whole genome shotgun (WGS) entry which is preliminary data.</text>
</comment>
<dbReference type="Gene3D" id="3.40.50.200">
    <property type="entry name" value="Peptidase S8/S53 domain"/>
    <property type="match status" value="2"/>
</dbReference>
<reference evidence="10" key="1">
    <citation type="submission" date="2022-07" db="EMBL/GenBank/DDBJ databases">
        <title>Genome analysis of Parmales, a sister group of diatoms, reveals the evolutionary specialization of diatoms from phago-mixotrophs to photoautotrophs.</title>
        <authorList>
            <person name="Ban H."/>
            <person name="Sato S."/>
            <person name="Yoshikawa S."/>
            <person name="Kazumasa Y."/>
            <person name="Nakamura Y."/>
            <person name="Ichinomiya M."/>
            <person name="Saitoh K."/>
            <person name="Sato N."/>
            <person name="Blanc-Mathieu R."/>
            <person name="Endo H."/>
            <person name="Kuwata A."/>
            <person name="Ogata H."/>
        </authorList>
    </citation>
    <scope>NUCLEOTIDE SEQUENCE</scope>
</reference>
<evidence type="ECO:0000256" key="5">
    <source>
        <dbReference type="ARBA" id="ARBA00023529"/>
    </source>
</evidence>
<keyword evidence="2" id="KW-0645">Protease</keyword>
<gene>
    <name evidence="10" type="ORF">TrRE_jg11040</name>
</gene>
<feature type="compositionally biased region" description="Low complexity" evidence="8">
    <location>
        <begin position="699"/>
        <end position="715"/>
    </location>
</feature>
<comment type="similarity">
    <text evidence="1 7">Belongs to the peptidase S8 family.</text>
</comment>
<dbReference type="EMBL" id="BRXZ01000307">
    <property type="protein sequence ID" value="GMI09274.1"/>
    <property type="molecule type" value="Genomic_DNA"/>
</dbReference>
<dbReference type="PROSITE" id="PS00138">
    <property type="entry name" value="SUBTILASE_SER"/>
    <property type="match status" value="1"/>
</dbReference>
<dbReference type="AlphaFoldDB" id="A0A9W7KRQ6"/>
<dbReference type="SUPFAM" id="SSF52743">
    <property type="entry name" value="Subtilisin-like"/>
    <property type="match status" value="1"/>
</dbReference>
<dbReference type="InterPro" id="IPR000209">
    <property type="entry name" value="Peptidase_S8/S53_dom"/>
</dbReference>
<dbReference type="GO" id="GO:0006508">
    <property type="term" value="P:proteolysis"/>
    <property type="evidence" value="ECO:0007669"/>
    <property type="project" value="UniProtKB-KW"/>
</dbReference>
<dbReference type="PANTHER" id="PTHR43399:SF4">
    <property type="entry name" value="CELL WALL-ASSOCIATED PROTEASE"/>
    <property type="match status" value="1"/>
</dbReference>
<evidence type="ECO:0000256" key="7">
    <source>
        <dbReference type="PROSITE-ProRule" id="PRU01240"/>
    </source>
</evidence>
<dbReference type="InterPro" id="IPR034058">
    <property type="entry name" value="TagA/B/C/D_pept_dom"/>
</dbReference>
<feature type="compositionally biased region" description="Pro residues" evidence="8">
    <location>
        <begin position="640"/>
        <end position="654"/>
    </location>
</feature>
<feature type="compositionally biased region" description="Pro residues" evidence="8">
    <location>
        <begin position="676"/>
        <end position="698"/>
    </location>
</feature>
<evidence type="ECO:0000256" key="2">
    <source>
        <dbReference type="ARBA" id="ARBA00022670"/>
    </source>
</evidence>
<dbReference type="CDD" id="cd04842">
    <property type="entry name" value="Peptidases_S8_Kp43_protease"/>
    <property type="match status" value="1"/>
</dbReference>
<dbReference type="SUPFAM" id="SSF49785">
    <property type="entry name" value="Galactose-binding domain-like"/>
    <property type="match status" value="1"/>
</dbReference>
<dbReference type="OrthoDB" id="10256524at2759"/>
<feature type="region of interest" description="Disordered" evidence="8">
    <location>
        <begin position="636"/>
        <end position="717"/>
    </location>
</feature>
<evidence type="ECO:0000256" key="4">
    <source>
        <dbReference type="ARBA" id="ARBA00022825"/>
    </source>
</evidence>
<feature type="domain" description="Peptidase S8/S53" evidence="9">
    <location>
        <begin position="295"/>
        <end position="389"/>
    </location>
</feature>
<evidence type="ECO:0000256" key="3">
    <source>
        <dbReference type="ARBA" id="ARBA00022801"/>
    </source>
</evidence>
<feature type="domain" description="Peptidase S8/S53" evidence="9">
    <location>
        <begin position="130"/>
        <end position="281"/>
    </location>
</feature>
<dbReference type="Pfam" id="PF00082">
    <property type="entry name" value="Peptidase_S8"/>
    <property type="match status" value="2"/>
</dbReference>
<dbReference type="EC" id="3.4.21.62" evidence="6"/>
<sequence length="991" mass="105238">MDPSSLGVDRLQVMASHFGGSLSSPGHADLHTLHNSDSATCAITSSTVSAAEGAPSHLAIHPITPNMKFPPNFIADLDAGELDGIQGFRLSGNCKTSSNKECSNTPWLPSNADKLNSAKSTPFWDAGITGSGQILQISDTGLDIDNQYFWDSSSSCSTAFPRDKTSSSNLSCRKVVQYYAHVDAGDDEGGHGTHVVGSVLGHRSSNGGDNTADSWDDSNGMAKDARVAFYDIGQTGQDGLSTPSDLATMFDASYNLGARIHSASWGRSTNYITSNDMDIDDYMYDNDEYLVLSASARMSSTGGSETTYMAGTSMATPVAAGVAALVRDYFMQGFYPTGSKVTANARVPSGALVKAVMINGAKPLLGIQNDDSAGSVTATQEYDFNQGFGRIQLNNVLPINGNNDMKVFAIDGVSLSQSQSEVYTFKIDTASCSADELVMTLVWTDPASTGSWRCVSNCVYNDLDLKVQRSNGATIYPNGKSSRDNTDNVERVRMTVSNGETVTATVCNVALSPAASSFNFKPPVAPPTEEGQERRLAAVNRVSVDFRISVALETNSMGHSTAYQLAQSIALSLDTNVKNGNLEWWMNYRAGRKSGGLCTGSSSYILVDQFTTPSYNPPKTMYSSAGQLQCSNWVYTKPVTPQPTPSPTPSPPTGSPTKSPTLSPTPYVPPATGVPTPSPTKAPTMPVTPSPTPSPTTPSPTQSPTTSAPTPTKCTNGFRDGAETDVDCGGVDCGKCGIGSVNGFDVTDRELFIKVLLRLLGYDNLTMAVESANRRSLGVWPPPSSNSNPCGPSEKQVTLDMADSYGDGWNGAQLTITNKDTGAEVPGGPFTLANGNKGAASACVSPSTCYTVAVQEGLYANEVSWAVLDGNDVTLAEGGAPDTKEFCLGTDAPTQAPTGAPTVQPNVEMTLEGELRLDEYFDGTGSEAKYEQLRQKVLMIVKTGKLDEELRKESGWSNSWNVKEEDFSVPEEFVEDKIVFDEDPDVEDVHL</sequence>
<dbReference type="Proteomes" id="UP001165082">
    <property type="component" value="Unassembled WGS sequence"/>
</dbReference>
<keyword evidence="4" id="KW-0720">Serine protease</keyword>
<evidence type="ECO:0000313" key="11">
    <source>
        <dbReference type="Proteomes" id="UP001165082"/>
    </source>
</evidence>
<keyword evidence="3" id="KW-0378">Hydrolase</keyword>
<keyword evidence="11" id="KW-1185">Reference proteome</keyword>
<comment type="catalytic activity">
    <reaction evidence="5">
        <text>Hydrolysis of proteins with broad specificity for peptide bonds, and a preference for a large uncharged residue in P1. Hydrolyzes peptide amides.</text>
        <dbReference type="EC" id="3.4.21.62"/>
    </reaction>
</comment>
<evidence type="ECO:0000256" key="8">
    <source>
        <dbReference type="SAM" id="MobiDB-lite"/>
    </source>
</evidence>
<dbReference type="InterPro" id="IPR023828">
    <property type="entry name" value="Peptidase_S8_Ser-AS"/>
</dbReference>
<feature type="compositionally biased region" description="Low complexity" evidence="8">
    <location>
        <begin position="655"/>
        <end position="665"/>
    </location>
</feature>
<dbReference type="PROSITE" id="PS51892">
    <property type="entry name" value="SUBTILASE"/>
    <property type="match status" value="1"/>
</dbReference>
<comment type="caution">
    <text evidence="7">Lacks conserved residue(s) required for the propagation of feature annotation.</text>
</comment>
<organism evidence="10 11">
    <name type="scientific">Triparma retinervis</name>
    <dbReference type="NCBI Taxonomy" id="2557542"/>
    <lineage>
        <taxon>Eukaryota</taxon>
        <taxon>Sar</taxon>
        <taxon>Stramenopiles</taxon>
        <taxon>Ochrophyta</taxon>
        <taxon>Bolidophyceae</taxon>
        <taxon>Parmales</taxon>
        <taxon>Triparmaceae</taxon>
        <taxon>Triparma</taxon>
    </lineage>
</organism>
<protein>
    <recommendedName>
        <fullName evidence="6">subtilisin</fullName>
        <ecNumber evidence="6">3.4.21.62</ecNumber>
    </recommendedName>
</protein>
<evidence type="ECO:0000259" key="9">
    <source>
        <dbReference type="Pfam" id="PF00082"/>
    </source>
</evidence>
<dbReference type="GO" id="GO:0004252">
    <property type="term" value="F:serine-type endopeptidase activity"/>
    <property type="evidence" value="ECO:0007669"/>
    <property type="project" value="UniProtKB-EC"/>
</dbReference>
<dbReference type="InterPro" id="IPR008979">
    <property type="entry name" value="Galactose-bd-like_sf"/>
</dbReference>
<dbReference type="InterPro" id="IPR051048">
    <property type="entry name" value="Peptidase_S8/S53_subtilisin"/>
</dbReference>
<evidence type="ECO:0000256" key="1">
    <source>
        <dbReference type="ARBA" id="ARBA00011073"/>
    </source>
</evidence>
<dbReference type="InterPro" id="IPR036852">
    <property type="entry name" value="Peptidase_S8/S53_dom_sf"/>
</dbReference>
<name>A0A9W7KRQ6_9STRA</name>
<dbReference type="Gene3D" id="2.60.120.380">
    <property type="match status" value="1"/>
</dbReference>
<accession>A0A9W7KRQ6</accession>
<evidence type="ECO:0000256" key="6">
    <source>
        <dbReference type="ARBA" id="ARBA00023619"/>
    </source>
</evidence>